<evidence type="ECO:0000256" key="5">
    <source>
        <dbReference type="ARBA" id="ARBA00022691"/>
    </source>
</evidence>
<dbReference type="EC" id="2.1.1.72" evidence="2"/>
<keyword evidence="4" id="KW-0808">Transferase</keyword>
<dbReference type="EMBL" id="CP078063">
    <property type="protein sequence ID" value="UVE50077.1"/>
    <property type="molecule type" value="Genomic_DNA"/>
</dbReference>
<keyword evidence="5" id="KW-0949">S-adenosyl-L-methionine</keyword>
<feature type="domain" description="TaqI-like C-terminal specificity" evidence="10">
    <location>
        <begin position="949"/>
        <end position="1117"/>
    </location>
</feature>
<gene>
    <name evidence="11" type="ORF">KU306_14385</name>
</gene>
<evidence type="ECO:0000256" key="6">
    <source>
        <dbReference type="ARBA" id="ARBA00022747"/>
    </source>
</evidence>
<evidence type="ECO:0000259" key="9">
    <source>
        <dbReference type="Pfam" id="PF07669"/>
    </source>
</evidence>
<keyword evidence="3 11" id="KW-0489">Methyltransferase</keyword>
<organism evidence="11 12">
    <name type="scientific">Haloferax larsenii</name>
    <dbReference type="NCBI Taxonomy" id="302484"/>
    <lineage>
        <taxon>Archaea</taxon>
        <taxon>Methanobacteriati</taxon>
        <taxon>Methanobacteriota</taxon>
        <taxon>Stenosarchaea group</taxon>
        <taxon>Halobacteria</taxon>
        <taxon>Halobacteriales</taxon>
        <taxon>Haloferacaceae</taxon>
        <taxon>Haloferax</taxon>
    </lineage>
</organism>
<evidence type="ECO:0000313" key="11">
    <source>
        <dbReference type="EMBL" id="UVE50077.1"/>
    </source>
</evidence>
<dbReference type="GO" id="GO:0008168">
    <property type="term" value="F:methyltransferase activity"/>
    <property type="evidence" value="ECO:0007669"/>
    <property type="project" value="UniProtKB-KW"/>
</dbReference>
<evidence type="ECO:0000313" key="12">
    <source>
        <dbReference type="Proteomes" id="UP001058330"/>
    </source>
</evidence>
<dbReference type="InterPro" id="IPR050953">
    <property type="entry name" value="N4_N6_ade-DNA_methylase"/>
</dbReference>
<accession>A0ABY5RCL6</accession>
<keyword evidence="12" id="KW-1185">Reference proteome</keyword>
<dbReference type="Proteomes" id="UP001058330">
    <property type="component" value="Chromosome"/>
</dbReference>
<evidence type="ECO:0000256" key="4">
    <source>
        <dbReference type="ARBA" id="ARBA00022679"/>
    </source>
</evidence>
<evidence type="ECO:0000259" key="10">
    <source>
        <dbReference type="Pfam" id="PF12950"/>
    </source>
</evidence>
<dbReference type="Gene3D" id="3.40.50.150">
    <property type="entry name" value="Vaccinia Virus protein VP39"/>
    <property type="match status" value="2"/>
</dbReference>
<dbReference type="Pfam" id="PF07669">
    <property type="entry name" value="Eco57I"/>
    <property type="match status" value="1"/>
</dbReference>
<dbReference type="PROSITE" id="PS00092">
    <property type="entry name" value="N6_MTASE"/>
    <property type="match status" value="1"/>
</dbReference>
<dbReference type="GO" id="GO:0032259">
    <property type="term" value="P:methylation"/>
    <property type="evidence" value="ECO:0007669"/>
    <property type="project" value="UniProtKB-KW"/>
</dbReference>
<keyword evidence="6" id="KW-0680">Restriction system</keyword>
<name>A0ABY5RCL6_HALLR</name>
<dbReference type="InterPro" id="IPR025931">
    <property type="entry name" value="TaqI_C"/>
</dbReference>
<dbReference type="PRINTS" id="PR00507">
    <property type="entry name" value="N12N6MTFRASE"/>
</dbReference>
<reference evidence="11" key="1">
    <citation type="submission" date="2021-07" db="EMBL/GenBank/DDBJ databases">
        <title>Studies on halocins as antimicrobial molecules from haloarchaea.</title>
        <authorList>
            <person name="Kumar S."/>
            <person name="Khare S.K."/>
        </authorList>
    </citation>
    <scope>NUCLEOTIDE SEQUENCE</scope>
    <source>
        <strain evidence="11">NCIM 5678</strain>
    </source>
</reference>
<dbReference type="PANTHER" id="PTHR33841">
    <property type="entry name" value="DNA METHYLTRANSFERASE YEEA-RELATED"/>
    <property type="match status" value="1"/>
</dbReference>
<dbReference type="GeneID" id="74530118"/>
<protein>
    <recommendedName>
        <fullName evidence="2">site-specific DNA-methyltransferase (adenine-specific)</fullName>
        <ecNumber evidence="2">2.1.1.72</ecNumber>
    </recommendedName>
</protein>
<keyword evidence="7" id="KW-0238">DNA-binding</keyword>
<dbReference type="SUPFAM" id="SSF53335">
    <property type="entry name" value="S-adenosyl-L-methionine-dependent methyltransferases"/>
    <property type="match status" value="1"/>
</dbReference>
<dbReference type="InterPro" id="IPR029063">
    <property type="entry name" value="SAM-dependent_MTases_sf"/>
</dbReference>
<evidence type="ECO:0000256" key="3">
    <source>
        <dbReference type="ARBA" id="ARBA00022603"/>
    </source>
</evidence>
<comment type="catalytic activity">
    <reaction evidence="8">
        <text>a 2'-deoxyadenosine in DNA + S-adenosyl-L-methionine = an N(6)-methyl-2'-deoxyadenosine in DNA + S-adenosyl-L-homocysteine + H(+)</text>
        <dbReference type="Rhea" id="RHEA:15197"/>
        <dbReference type="Rhea" id="RHEA-COMP:12418"/>
        <dbReference type="Rhea" id="RHEA-COMP:12419"/>
        <dbReference type="ChEBI" id="CHEBI:15378"/>
        <dbReference type="ChEBI" id="CHEBI:57856"/>
        <dbReference type="ChEBI" id="CHEBI:59789"/>
        <dbReference type="ChEBI" id="CHEBI:90615"/>
        <dbReference type="ChEBI" id="CHEBI:90616"/>
        <dbReference type="EC" id="2.1.1.72"/>
    </reaction>
</comment>
<proteinExistence type="inferred from homology"/>
<sequence length="1295" mass="149128">MTDTSALLEALHGIGERIDDGMSEKDVENAFLNEDFYEILGYSGAGHDLRSEWTLPDNRRPDYVTLDANESVTAIYEFKTSGKQLGMEQEDQLFHYVDELKADYGVLTNGEEIRLYSREGHDEMLTVHLSEATSSHAADLSAALSKPEWDITAPSSVHEYLDGLDAVELSGELGREHFFETFRLEEDSPFADLVTSMVDLLQELRDEEEAKFVKGAYDFWEASYASEPDEIPDSWDGLIDGGKQELRDFMFALESGHALLARLLLAKASLDHEFFPDDRGLERYFRELGGFSGTISLDAYPVAANGMIDDMRNQLVESLFEDDIFIWWTDGYAEETASLHKNPYNRFRDVAKEGTDVTRVSPATRERFSRAVAHVIFSVLKFDFSAVEGDPLGDLYQRYFDPETRKALGEFYTPQEVVDYIMDGVGYDMGIHDERLIDPSCGSGTFLVEAVERYIEDVERYNDDPDWEEHLTKLCTRPHIVGLDIHPFAVLMAQIRFMVAILPKYKEAKQSNGDFTIRRLPIFRTDSLRNERELSGVDLGDDGTAQLTFDSMTEDSQDVRIPVPLPVEVDEDEVDESEYEDGFLVQRVRMPLFDNIRLNTGVRNFGEYYAALQGVLDVAKWYLHEGEWEYHGGLKQGIERYTTREYDGIEEFFEPYLQEILETVRYLRLEHGDGRLFKIFEDTVLSLVVKNYMDYEYVVGNPPYVRIQHLPDRQKSMLSQLYESTTGNYDLYCPFYERGLDWLKEGTGKLGYITPNQFMVTDYGEGIRRVLRRDSRLDEVYDFRDSGVFEDATNYPAIIIAEDAPDKDSRDKNEIRCVRVKANVDDDSGRALDEAIITAVRDHRGEPGYSDDYIDVFDFPQSELGDGYWSMMPPEELDVFRKLESKGDDRIESVTDAVFQGIRTSANKIYIVDVLDADRIESDDTGEKVTIVPIGESKEYEIESDLLRPFLQGDEVKRWRGDWSGLHVVHPYYTEQTDDGEFDSGLYSEQYLRDNLPLTWQFFISHKEALEARESGRMEGQEDWYGYIYPKNLDKFEIPKIIQAHISEDATFMIDEPGTWYFTTAYGVLLTPKFRKLTQEIACELNSNALDFYFKHITTVKAGGYYEYRSQYVEKLPCITAERDGEFDTLRKKAGEITDTIDLESRTERFPEAYLGDFDGELGYIDYEWQTRRYPVNASIEELEDGRFAVTAGRSDEITAPQMDKGDRDDRKLRAKYVHAAVDGRNMKKGEEQTIPIPKRTEDVEQLIEALEADRQTVEETSIEDLEAEIDDVVYDLFDLTDNERQVIEDYLEVF</sequence>
<dbReference type="InterPro" id="IPR011639">
    <property type="entry name" value="MethylTrfase_TaqI-like_dom"/>
</dbReference>
<dbReference type="RefSeq" id="WP_258302346.1">
    <property type="nucleotide sequence ID" value="NZ_CP078063.1"/>
</dbReference>
<evidence type="ECO:0000256" key="2">
    <source>
        <dbReference type="ARBA" id="ARBA00011900"/>
    </source>
</evidence>
<dbReference type="InterPro" id="IPR002052">
    <property type="entry name" value="DNA_methylase_N6_adenine_CS"/>
</dbReference>
<feature type="domain" description="Type II methyltransferase M.TaqI-like" evidence="9">
    <location>
        <begin position="479"/>
        <end position="789"/>
    </location>
</feature>
<dbReference type="Pfam" id="PF12950">
    <property type="entry name" value="TaqI_C"/>
    <property type="match status" value="1"/>
</dbReference>
<evidence type="ECO:0000256" key="7">
    <source>
        <dbReference type="ARBA" id="ARBA00023125"/>
    </source>
</evidence>
<evidence type="ECO:0000256" key="8">
    <source>
        <dbReference type="ARBA" id="ARBA00047942"/>
    </source>
</evidence>
<comment type="similarity">
    <text evidence="1">Belongs to the N(4)/N(6)-methyltransferase family.</text>
</comment>
<evidence type="ECO:0000256" key="1">
    <source>
        <dbReference type="ARBA" id="ARBA00006594"/>
    </source>
</evidence>
<dbReference type="PANTHER" id="PTHR33841:SF5">
    <property type="entry name" value="DNA METHYLASE (MODIFICATION METHYLASE) (METHYLTRANSFERASE)-RELATED"/>
    <property type="match status" value="1"/>
</dbReference>